<reference evidence="6 7" key="1">
    <citation type="submission" date="2018-06" db="EMBL/GenBank/DDBJ databases">
        <authorList>
            <consortium name="Pathogen Informatics"/>
            <person name="Doyle S."/>
        </authorList>
    </citation>
    <scope>NUCLEOTIDE SEQUENCE [LARGE SCALE GENOMIC DNA]</scope>
    <source>
        <strain evidence="6 7">NCTC13163</strain>
    </source>
</reference>
<dbReference type="Gene3D" id="3.90.1530.30">
    <property type="match status" value="1"/>
</dbReference>
<dbReference type="FunFam" id="3.90.1530.30:FF:000001">
    <property type="entry name" value="Chromosome partitioning protein ParB"/>
    <property type="match status" value="1"/>
</dbReference>
<dbReference type="GO" id="GO:0007059">
    <property type="term" value="P:chromosome segregation"/>
    <property type="evidence" value="ECO:0007669"/>
    <property type="project" value="UniProtKB-KW"/>
</dbReference>
<dbReference type="Gene3D" id="1.10.10.2830">
    <property type="match status" value="1"/>
</dbReference>
<dbReference type="InterPro" id="IPR041468">
    <property type="entry name" value="HTH_ParB/Spo0J"/>
</dbReference>
<evidence type="ECO:0000256" key="2">
    <source>
        <dbReference type="ARBA" id="ARBA00006295"/>
    </source>
</evidence>
<dbReference type="InterPro" id="IPR004437">
    <property type="entry name" value="ParB/RepB/Spo0J"/>
</dbReference>
<dbReference type="InterPro" id="IPR003115">
    <property type="entry name" value="ParB_N"/>
</dbReference>
<dbReference type="SUPFAM" id="SSF110849">
    <property type="entry name" value="ParB/Sulfiredoxin"/>
    <property type="match status" value="1"/>
</dbReference>
<comment type="subcellular location">
    <subcellularLocation>
        <location evidence="1">Cytoplasm</location>
        <location evidence="1">Nucleoid</location>
    </subcellularLocation>
</comment>
<dbReference type="EMBL" id="UGGP01000001">
    <property type="protein sequence ID" value="STO09658.1"/>
    <property type="molecule type" value="Genomic_DNA"/>
</dbReference>
<dbReference type="RefSeq" id="WP_024371083.1">
    <property type="nucleotide sequence ID" value="NZ_UGGP01000001.1"/>
</dbReference>
<keyword evidence="4" id="KW-0238">DNA-binding</keyword>
<evidence type="ECO:0000256" key="4">
    <source>
        <dbReference type="ARBA" id="ARBA00023125"/>
    </source>
</evidence>
<dbReference type="NCBIfam" id="TIGR00180">
    <property type="entry name" value="parB_part"/>
    <property type="match status" value="1"/>
</dbReference>
<dbReference type="Pfam" id="PF02195">
    <property type="entry name" value="ParB_N"/>
    <property type="match status" value="1"/>
</dbReference>
<protein>
    <submittedName>
        <fullName evidence="6">Probable chromosome-partitioning protein parB</fullName>
    </submittedName>
</protein>
<dbReference type="CDD" id="cd16393">
    <property type="entry name" value="SPO0J_N"/>
    <property type="match status" value="1"/>
</dbReference>
<dbReference type="Pfam" id="PF17762">
    <property type="entry name" value="HTH_ParB"/>
    <property type="match status" value="1"/>
</dbReference>
<dbReference type="FunFam" id="1.10.10.2830:FF:000001">
    <property type="entry name" value="Chromosome partitioning protein ParB"/>
    <property type="match status" value="1"/>
</dbReference>
<proteinExistence type="inferred from homology"/>
<keyword evidence="3" id="KW-0159">Chromosome partition</keyword>
<dbReference type="InterPro" id="IPR050336">
    <property type="entry name" value="Chromosome_partition/occlusion"/>
</dbReference>
<accession>A0A377FY33</accession>
<evidence type="ECO:0000313" key="7">
    <source>
        <dbReference type="Proteomes" id="UP000254060"/>
    </source>
</evidence>
<dbReference type="AlphaFoldDB" id="A0A377FY33"/>
<dbReference type="Pfam" id="PF23552">
    <property type="entry name" value="ParB_C"/>
    <property type="match status" value="1"/>
</dbReference>
<comment type="similarity">
    <text evidence="2">Belongs to the ParB family.</text>
</comment>
<gene>
    <name evidence="6" type="primary">parB</name>
    <name evidence="6" type="ORF">NCTC13163_03096</name>
</gene>
<dbReference type="STRING" id="1397694.GCA_000702585_00518"/>
<dbReference type="InterPro" id="IPR036086">
    <property type="entry name" value="ParB/Sulfiredoxin_sf"/>
</dbReference>
<dbReference type="OrthoDB" id="9802051at2"/>
<evidence type="ECO:0000256" key="3">
    <source>
        <dbReference type="ARBA" id="ARBA00022829"/>
    </source>
</evidence>
<evidence type="ECO:0000313" key="6">
    <source>
        <dbReference type="EMBL" id="STO09658.1"/>
    </source>
</evidence>
<dbReference type="GO" id="GO:0003677">
    <property type="term" value="F:DNA binding"/>
    <property type="evidence" value="ECO:0007669"/>
    <property type="project" value="UniProtKB-KW"/>
</dbReference>
<sequence>MERLPIKFIRPNPNQPRKQFEPEKLDELRQSIERYGVLQPIVVRKASGFYEIIAGERRYQAAQLAGKSDIPALIVTADSDRVMELALIENIQRADLNAIEEALAYEQLMQTLGLTQQQLAERVGKSRSHVTNSLRLLRLPSAVQHAVMVGELTMGHARAITGMKSVQAMEQIARRVIAEQWTVRRLERFLQKERTAKKTLKRSNADVEAVEAVLAERLQMDVSIRPRRKGGVLELKYFSQDDLEHLLTLLSPQDFDSSRD</sequence>
<name>A0A377FY33_9BACL</name>
<dbReference type="PANTHER" id="PTHR33375">
    <property type="entry name" value="CHROMOSOME-PARTITIONING PROTEIN PARB-RELATED"/>
    <property type="match status" value="1"/>
</dbReference>
<dbReference type="PANTHER" id="PTHR33375:SF1">
    <property type="entry name" value="CHROMOSOME-PARTITIONING PROTEIN PARB-RELATED"/>
    <property type="match status" value="1"/>
</dbReference>
<dbReference type="SUPFAM" id="SSF109709">
    <property type="entry name" value="KorB DNA-binding domain-like"/>
    <property type="match status" value="1"/>
</dbReference>
<evidence type="ECO:0000259" key="5">
    <source>
        <dbReference type="SMART" id="SM00470"/>
    </source>
</evidence>
<evidence type="ECO:0000256" key="1">
    <source>
        <dbReference type="ARBA" id="ARBA00004453"/>
    </source>
</evidence>
<organism evidence="6 7">
    <name type="scientific">Exiguobacterium aurantiacum</name>
    <dbReference type="NCBI Taxonomy" id="33987"/>
    <lineage>
        <taxon>Bacteria</taxon>
        <taxon>Bacillati</taxon>
        <taxon>Bacillota</taxon>
        <taxon>Bacilli</taxon>
        <taxon>Bacillales</taxon>
        <taxon>Bacillales Family XII. Incertae Sedis</taxon>
        <taxon>Exiguobacterium</taxon>
    </lineage>
</organism>
<dbReference type="Proteomes" id="UP000254060">
    <property type="component" value="Unassembled WGS sequence"/>
</dbReference>
<dbReference type="GO" id="GO:0009295">
    <property type="term" value="C:nucleoid"/>
    <property type="evidence" value="ECO:0007669"/>
    <property type="project" value="UniProtKB-SubCell"/>
</dbReference>
<dbReference type="InterPro" id="IPR057240">
    <property type="entry name" value="ParB_dimer_C"/>
</dbReference>
<dbReference type="GO" id="GO:0005694">
    <property type="term" value="C:chromosome"/>
    <property type="evidence" value="ECO:0007669"/>
    <property type="project" value="TreeGrafter"/>
</dbReference>
<dbReference type="SMART" id="SM00470">
    <property type="entry name" value="ParB"/>
    <property type="match status" value="1"/>
</dbReference>
<feature type="domain" description="ParB-like N-terminal" evidence="5">
    <location>
        <begin position="2"/>
        <end position="91"/>
    </location>
</feature>